<feature type="transmembrane region" description="Helical" evidence="9">
    <location>
        <begin position="110"/>
        <end position="134"/>
    </location>
</feature>
<dbReference type="GO" id="GO:0033179">
    <property type="term" value="C:proton-transporting V-type ATPase, V0 domain"/>
    <property type="evidence" value="ECO:0007669"/>
    <property type="project" value="InterPro"/>
</dbReference>
<dbReference type="GeneID" id="7839242"/>
<dbReference type="Pfam" id="PF05493">
    <property type="entry name" value="ATP_synt_H"/>
    <property type="match status" value="1"/>
</dbReference>
<gene>
    <name evidence="10" type="ORF">TTHERM_00526680</name>
</gene>
<evidence type="ECO:0000256" key="4">
    <source>
        <dbReference type="ARBA" id="ARBA00022692"/>
    </source>
</evidence>
<evidence type="ECO:0000256" key="9">
    <source>
        <dbReference type="SAM" id="Phobius"/>
    </source>
</evidence>
<dbReference type="EMBL" id="GG662209">
    <property type="protein sequence ID" value="EAS07837.2"/>
    <property type="molecule type" value="Genomic_DNA"/>
</dbReference>
<accession>I7MN36</accession>
<dbReference type="Proteomes" id="UP000009168">
    <property type="component" value="Unassembled WGS sequence"/>
</dbReference>
<keyword evidence="6 9" id="KW-1133">Transmembrane helix</keyword>
<keyword evidence="7" id="KW-0406">Ion transport</keyword>
<dbReference type="KEGG" id="tet:TTHERM_00526680"/>
<keyword evidence="8 9" id="KW-0472">Membrane</keyword>
<dbReference type="AlphaFoldDB" id="I7MN36"/>
<dbReference type="InterPro" id="IPR008389">
    <property type="entry name" value="ATPase_V0-cplx_e1/e2_su"/>
</dbReference>
<dbReference type="GO" id="GO:0046961">
    <property type="term" value="F:proton-transporting ATPase activity, rotational mechanism"/>
    <property type="evidence" value="ECO:0007669"/>
    <property type="project" value="InterPro"/>
</dbReference>
<keyword evidence="3" id="KW-0813">Transport</keyword>
<keyword evidence="5" id="KW-0375">Hydrogen ion transport</keyword>
<protein>
    <submittedName>
        <fullName evidence="10">ATP synthase subunit H</fullName>
    </submittedName>
</protein>
<reference evidence="11" key="1">
    <citation type="journal article" date="2006" name="PLoS Biol.">
        <title>Macronuclear genome sequence of the ciliate Tetrahymena thermophila, a model eukaryote.</title>
        <authorList>
            <person name="Eisen J.A."/>
            <person name="Coyne R.S."/>
            <person name="Wu M."/>
            <person name="Wu D."/>
            <person name="Thiagarajan M."/>
            <person name="Wortman J.R."/>
            <person name="Badger J.H."/>
            <person name="Ren Q."/>
            <person name="Amedeo P."/>
            <person name="Jones K.M."/>
            <person name="Tallon L.J."/>
            <person name="Delcher A.L."/>
            <person name="Salzberg S.L."/>
            <person name="Silva J.C."/>
            <person name="Haas B.J."/>
            <person name="Majoros W.H."/>
            <person name="Farzad M."/>
            <person name="Carlton J.M."/>
            <person name="Smith R.K. Jr."/>
            <person name="Garg J."/>
            <person name="Pearlman R.E."/>
            <person name="Karrer K.M."/>
            <person name="Sun L."/>
            <person name="Manning G."/>
            <person name="Elde N.C."/>
            <person name="Turkewitz A.P."/>
            <person name="Asai D.J."/>
            <person name="Wilkes D.E."/>
            <person name="Wang Y."/>
            <person name="Cai H."/>
            <person name="Collins K."/>
            <person name="Stewart B.A."/>
            <person name="Lee S.R."/>
            <person name="Wilamowska K."/>
            <person name="Weinberg Z."/>
            <person name="Ruzzo W.L."/>
            <person name="Wloga D."/>
            <person name="Gaertig J."/>
            <person name="Frankel J."/>
            <person name="Tsao C.-C."/>
            <person name="Gorovsky M.A."/>
            <person name="Keeling P.J."/>
            <person name="Waller R.F."/>
            <person name="Patron N.J."/>
            <person name="Cherry J.M."/>
            <person name="Stover N.A."/>
            <person name="Krieger C.J."/>
            <person name="del Toro C."/>
            <person name="Ryder H.F."/>
            <person name="Williamson S.C."/>
            <person name="Barbeau R.A."/>
            <person name="Hamilton E.P."/>
            <person name="Orias E."/>
        </authorList>
    </citation>
    <scope>NUCLEOTIDE SEQUENCE [LARGE SCALE GENOMIC DNA]</scope>
    <source>
        <strain evidence="11">SB210</strain>
    </source>
</reference>
<sequence length="144" mass="16762">MVWQIKQDRISKGETKIKYNKQINNQNILNKQLTFNQIKSKYNQLLQHTKLIKKEMADPVTGIIVGSCIFIFLGIVAYCVIDNYVKKSFHSNAPKLNSERTLYYENRGTVIVSVIISVIGMWLLWVCCYMHQMYPLITPVPHSH</sequence>
<feature type="transmembrane region" description="Helical" evidence="9">
    <location>
        <begin position="60"/>
        <end position="81"/>
    </location>
</feature>
<evidence type="ECO:0000256" key="8">
    <source>
        <dbReference type="ARBA" id="ARBA00023136"/>
    </source>
</evidence>
<evidence type="ECO:0000256" key="1">
    <source>
        <dbReference type="ARBA" id="ARBA00004141"/>
    </source>
</evidence>
<comment type="subcellular location">
    <subcellularLocation>
        <location evidence="1">Membrane</location>
        <topology evidence="1">Multi-pass membrane protein</topology>
    </subcellularLocation>
</comment>
<dbReference type="OrthoDB" id="1508846at2759"/>
<evidence type="ECO:0000256" key="3">
    <source>
        <dbReference type="ARBA" id="ARBA00022448"/>
    </source>
</evidence>
<proteinExistence type="inferred from homology"/>
<organism evidence="10 11">
    <name type="scientific">Tetrahymena thermophila (strain SB210)</name>
    <dbReference type="NCBI Taxonomy" id="312017"/>
    <lineage>
        <taxon>Eukaryota</taxon>
        <taxon>Sar</taxon>
        <taxon>Alveolata</taxon>
        <taxon>Ciliophora</taxon>
        <taxon>Intramacronucleata</taxon>
        <taxon>Oligohymenophorea</taxon>
        <taxon>Hymenostomatida</taxon>
        <taxon>Tetrahymenina</taxon>
        <taxon>Tetrahymenidae</taxon>
        <taxon>Tetrahymena</taxon>
    </lineage>
</organism>
<evidence type="ECO:0000256" key="6">
    <source>
        <dbReference type="ARBA" id="ARBA00022989"/>
    </source>
</evidence>
<evidence type="ECO:0000313" key="10">
    <source>
        <dbReference type="EMBL" id="EAS07837.2"/>
    </source>
</evidence>
<keyword evidence="11" id="KW-1185">Reference proteome</keyword>
<evidence type="ECO:0000256" key="2">
    <source>
        <dbReference type="ARBA" id="ARBA00008328"/>
    </source>
</evidence>
<dbReference type="RefSeq" id="XP_001028079.2">
    <property type="nucleotide sequence ID" value="XM_001028079.2"/>
</dbReference>
<name>I7MN36_TETTS</name>
<keyword evidence="4 9" id="KW-0812">Transmembrane</keyword>
<evidence type="ECO:0000256" key="7">
    <source>
        <dbReference type="ARBA" id="ARBA00023065"/>
    </source>
</evidence>
<evidence type="ECO:0000313" key="11">
    <source>
        <dbReference type="Proteomes" id="UP000009168"/>
    </source>
</evidence>
<evidence type="ECO:0000256" key="5">
    <source>
        <dbReference type="ARBA" id="ARBA00022781"/>
    </source>
</evidence>
<comment type="similarity">
    <text evidence="2">Belongs to the V-ATPase e1/e2 subunit family.</text>
</comment>
<dbReference type="InParanoid" id="I7MN36"/>